<dbReference type="AlphaFoldDB" id="A0A7J7K6P3"/>
<evidence type="ECO:0000313" key="2">
    <source>
        <dbReference type="EMBL" id="KAF6033883.1"/>
    </source>
</evidence>
<comment type="caution">
    <text evidence="2">The sequence shown here is derived from an EMBL/GenBank/DDBJ whole genome shotgun (WGS) entry which is preliminary data.</text>
</comment>
<proteinExistence type="predicted"/>
<feature type="region of interest" description="Disordered" evidence="1">
    <location>
        <begin position="1"/>
        <end position="109"/>
    </location>
</feature>
<feature type="compositionally biased region" description="Low complexity" evidence="1">
    <location>
        <begin position="71"/>
        <end position="89"/>
    </location>
</feature>
<accession>A0A7J7K6P3</accession>
<evidence type="ECO:0000256" key="1">
    <source>
        <dbReference type="SAM" id="MobiDB-lite"/>
    </source>
</evidence>
<sequence>MSDQQQHSLYQSQNAASSAGSVNSSSATLGSGGLRSGGSIQGGRRPIIIRDDQQRVMLQSIRDSLAHLQKASPHSPGSDASGASGTSTPNKDSAQSKEGQAVAAASAKRSDTYNSAAMAKIKKSLQTFKKEDARDSVEVEATAKVNVRELIDQINPENRNGDLKSRLGGLVPTLPPNTIHSTSVRKVIVQLYVTAATATTATV</sequence>
<dbReference type="EMBL" id="VXIV02001211">
    <property type="protein sequence ID" value="KAF6033883.1"/>
    <property type="molecule type" value="Genomic_DNA"/>
</dbReference>
<feature type="compositionally biased region" description="Gly residues" evidence="1">
    <location>
        <begin position="30"/>
        <end position="41"/>
    </location>
</feature>
<protein>
    <submittedName>
        <fullName evidence="2">Uncharacterized protein</fullName>
    </submittedName>
</protein>
<name>A0A7J7K6P3_BUGNE</name>
<reference evidence="2" key="1">
    <citation type="submission" date="2020-06" db="EMBL/GenBank/DDBJ databases">
        <title>Draft genome of Bugula neritina, a colonial animal packing powerful symbionts and potential medicines.</title>
        <authorList>
            <person name="Rayko M."/>
        </authorList>
    </citation>
    <scope>NUCLEOTIDE SEQUENCE [LARGE SCALE GENOMIC DNA]</scope>
    <source>
        <strain evidence="2">Kwan_BN1</strain>
    </source>
</reference>
<keyword evidence="3" id="KW-1185">Reference proteome</keyword>
<feature type="compositionally biased region" description="Polar residues" evidence="1">
    <location>
        <begin position="1"/>
        <end position="10"/>
    </location>
</feature>
<organism evidence="2 3">
    <name type="scientific">Bugula neritina</name>
    <name type="common">Brown bryozoan</name>
    <name type="synonym">Sertularia neritina</name>
    <dbReference type="NCBI Taxonomy" id="10212"/>
    <lineage>
        <taxon>Eukaryota</taxon>
        <taxon>Metazoa</taxon>
        <taxon>Spiralia</taxon>
        <taxon>Lophotrochozoa</taxon>
        <taxon>Bryozoa</taxon>
        <taxon>Gymnolaemata</taxon>
        <taxon>Cheilostomatida</taxon>
        <taxon>Flustrina</taxon>
        <taxon>Buguloidea</taxon>
        <taxon>Bugulidae</taxon>
        <taxon>Bugula</taxon>
    </lineage>
</organism>
<dbReference type="Proteomes" id="UP000593567">
    <property type="component" value="Unassembled WGS sequence"/>
</dbReference>
<evidence type="ECO:0000313" key="3">
    <source>
        <dbReference type="Proteomes" id="UP000593567"/>
    </source>
</evidence>
<feature type="compositionally biased region" description="Low complexity" evidence="1">
    <location>
        <begin position="11"/>
        <end position="29"/>
    </location>
</feature>
<gene>
    <name evidence="2" type="ORF">EB796_007805</name>
</gene>